<keyword evidence="2" id="KW-1185">Reference proteome</keyword>
<dbReference type="AlphaFoldDB" id="A0A5B7GXM2"/>
<name>A0A5B7GXM2_PORTR</name>
<protein>
    <submittedName>
        <fullName evidence="1">Uncharacterized protein</fullName>
    </submittedName>
</protein>
<dbReference type="Proteomes" id="UP000324222">
    <property type="component" value="Unassembled WGS sequence"/>
</dbReference>
<evidence type="ECO:0000313" key="1">
    <source>
        <dbReference type="EMBL" id="MPC65171.1"/>
    </source>
</evidence>
<accession>A0A5B7GXM2</accession>
<reference evidence="1 2" key="1">
    <citation type="submission" date="2019-05" db="EMBL/GenBank/DDBJ databases">
        <title>Another draft genome of Portunus trituberculatus and its Hox gene families provides insights of decapod evolution.</title>
        <authorList>
            <person name="Jeong J.-H."/>
            <person name="Song I."/>
            <person name="Kim S."/>
            <person name="Choi T."/>
            <person name="Kim D."/>
            <person name="Ryu S."/>
            <person name="Kim W."/>
        </authorList>
    </citation>
    <scope>NUCLEOTIDE SEQUENCE [LARGE SCALE GENOMIC DNA]</scope>
    <source>
        <tissue evidence="1">Muscle</tissue>
    </source>
</reference>
<evidence type="ECO:0000313" key="2">
    <source>
        <dbReference type="Proteomes" id="UP000324222"/>
    </source>
</evidence>
<proteinExistence type="predicted"/>
<gene>
    <name evidence="1" type="ORF">E2C01_059302</name>
</gene>
<comment type="caution">
    <text evidence="1">The sequence shown here is derived from an EMBL/GenBank/DDBJ whole genome shotgun (WGS) entry which is preliminary data.</text>
</comment>
<sequence>MRPLRCSGATCNSLLRRPDEVEAPLVSASVSERLMVRGRPGRRMTALVIDMSSWRDLRKVRWIYEVAGFPPLFLQHFVTFSSLSQLSLASLRFLYSFSASSSLYQHPTAPIRLLQCLPAFSNLSPPSSTPSQILLVSPSVLFSFSQFLSDPNVSSATHKTRRATYR</sequence>
<dbReference type="EMBL" id="VSRR010023008">
    <property type="protein sequence ID" value="MPC65171.1"/>
    <property type="molecule type" value="Genomic_DNA"/>
</dbReference>
<organism evidence="1 2">
    <name type="scientific">Portunus trituberculatus</name>
    <name type="common">Swimming crab</name>
    <name type="synonym">Neptunus trituberculatus</name>
    <dbReference type="NCBI Taxonomy" id="210409"/>
    <lineage>
        <taxon>Eukaryota</taxon>
        <taxon>Metazoa</taxon>
        <taxon>Ecdysozoa</taxon>
        <taxon>Arthropoda</taxon>
        <taxon>Crustacea</taxon>
        <taxon>Multicrustacea</taxon>
        <taxon>Malacostraca</taxon>
        <taxon>Eumalacostraca</taxon>
        <taxon>Eucarida</taxon>
        <taxon>Decapoda</taxon>
        <taxon>Pleocyemata</taxon>
        <taxon>Brachyura</taxon>
        <taxon>Eubrachyura</taxon>
        <taxon>Portunoidea</taxon>
        <taxon>Portunidae</taxon>
        <taxon>Portuninae</taxon>
        <taxon>Portunus</taxon>
    </lineage>
</organism>